<comment type="caution">
    <text evidence="2">The sequence shown here is derived from an EMBL/GenBank/DDBJ whole genome shotgun (WGS) entry which is preliminary data.</text>
</comment>
<feature type="transmembrane region" description="Helical" evidence="1">
    <location>
        <begin position="139"/>
        <end position="158"/>
    </location>
</feature>
<reference evidence="2 3" key="1">
    <citation type="journal article" date="2016" name="Nat. Commun.">
        <title>Thousands of microbial genomes shed light on interconnected biogeochemical processes in an aquifer system.</title>
        <authorList>
            <person name="Anantharaman K."/>
            <person name="Brown C.T."/>
            <person name="Hug L.A."/>
            <person name="Sharon I."/>
            <person name="Castelle C.J."/>
            <person name="Probst A.J."/>
            <person name="Thomas B.C."/>
            <person name="Singh A."/>
            <person name="Wilkins M.J."/>
            <person name="Karaoz U."/>
            <person name="Brodie E.L."/>
            <person name="Williams K.H."/>
            <person name="Hubbard S.S."/>
            <person name="Banfield J.F."/>
        </authorList>
    </citation>
    <scope>NUCLEOTIDE SEQUENCE [LARGE SCALE GENOMIC DNA]</scope>
</reference>
<keyword evidence="1" id="KW-1133">Transmembrane helix</keyword>
<name>A0A1F5E9M4_9BACT</name>
<sequence length="189" mass="21460">MAILKNKIMRQLVLTVLLGWSLLTFWLLGRGITVNMIFSVIYAIILIFIWGEILPLAIVISLSFSSAYALYGFLFYFNLPLWVILLAALIIYSYLFTFFEQKSSILGMERLVYLALFGLIITETFLFLSYFLISPVNRSLIIALVVYAIIGFVTTVIKGAEHNKFYTYAISAAFLILICLITASWGSIF</sequence>
<feature type="transmembrane region" description="Helical" evidence="1">
    <location>
        <begin position="34"/>
        <end position="51"/>
    </location>
</feature>
<evidence type="ECO:0000256" key="1">
    <source>
        <dbReference type="SAM" id="Phobius"/>
    </source>
</evidence>
<keyword evidence="1" id="KW-0472">Membrane</keyword>
<evidence type="ECO:0000313" key="3">
    <source>
        <dbReference type="Proteomes" id="UP000178583"/>
    </source>
</evidence>
<dbReference type="STRING" id="1797472.A2215_01275"/>
<dbReference type="Proteomes" id="UP000178583">
    <property type="component" value="Unassembled WGS sequence"/>
</dbReference>
<organism evidence="2 3">
    <name type="scientific">Candidatus Berkelbacteria bacterium RIFOXYA2_FULL_43_10</name>
    <dbReference type="NCBI Taxonomy" id="1797472"/>
    <lineage>
        <taxon>Bacteria</taxon>
        <taxon>Candidatus Berkelbacteria</taxon>
    </lineage>
</organism>
<feature type="transmembrane region" description="Helical" evidence="1">
    <location>
        <begin position="165"/>
        <end position="188"/>
    </location>
</feature>
<feature type="transmembrane region" description="Helical" evidence="1">
    <location>
        <begin position="81"/>
        <end position="99"/>
    </location>
</feature>
<gene>
    <name evidence="2" type="ORF">A2215_01275</name>
</gene>
<proteinExistence type="predicted"/>
<evidence type="ECO:0000313" key="2">
    <source>
        <dbReference type="EMBL" id="OGD63954.1"/>
    </source>
</evidence>
<protein>
    <submittedName>
        <fullName evidence="2">Uncharacterized protein</fullName>
    </submittedName>
</protein>
<accession>A0A1F5E9M4</accession>
<dbReference type="AlphaFoldDB" id="A0A1F5E9M4"/>
<dbReference type="EMBL" id="MEZY01000028">
    <property type="protein sequence ID" value="OGD63954.1"/>
    <property type="molecule type" value="Genomic_DNA"/>
</dbReference>
<feature type="transmembrane region" description="Helical" evidence="1">
    <location>
        <begin position="12"/>
        <end position="28"/>
    </location>
</feature>
<keyword evidence="1" id="KW-0812">Transmembrane</keyword>
<feature type="transmembrane region" description="Helical" evidence="1">
    <location>
        <begin position="111"/>
        <end position="133"/>
    </location>
</feature>